<dbReference type="FunFam" id="2.10.25.10:FF:000394">
    <property type="entry name" value="Epidermal growth factor-like protein 8"/>
    <property type="match status" value="1"/>
</dbReference>
<keyword evidence="2" id="KW-0964">Secreted</keyword>
<dbReference type="InterPro" id="IPR001881">
    <property type="entry name" value="EGF-like_Ca-bd_dom"/>
</dbReference>
<organism evidence="16 17">
    <name type="scientific">Pleurodeles waltl</name>
    <name type="common">Iberian ribbed newt</name>
    <dbReference type="NCBI Taxonomy" id="8319"/>
    <lineage>
        <taxon>Eukaryota</taxon>
        <taxon>Metazoa</taxon>
        <taxon>Chordata</taxon>
        <taxon>Craniata</taxon>
        <taxon>Vertebrata</taxon>
        <taxon>Euteleostomi</taxon>
        <taxon>Amphibia</taxon>
        <taxon>Batrachia</taxon>
        <taxon>Caudata</taxon>
        <taxon>Salamandroidea</taxon>
        <taxon>Salamandridae</taxon>
        <taxon>Pleurodelinae</taxon>
        <taxon>Pleurodeles</taxon>
    </lineage>
</organism>
<dbReference type="CDD" id="cd00054">
    <property type="entry name" value="EGF_CA"/>
    <property type="match status" value="2"/>
</dbReference>
<dbReference type="PROSITE" id="PS00022">
    <property type="entry name" value="EGF_1"/>
    <property type="match status" value="1"/>
</dbReference>
<dbReference type="Proteomes" id="UP001066276">
    <property type="component" value="Chromosome 6"/>
</dbReference>
<dbReference type="Gene3D" id="2.10.25.10">
    <property type="entry name" value="Laminin"/>
    <property type="match status" value="2"/>
</dbReference>
<evidence type="ECO:0000256" key="6">
    <source>
        <dbReference type="ARBA" id="ARBA00022837"/>
    </source>
</evidence>
<feature type="domain" description="EMI" evidence="15">
    <location>
        <begin position="24"/>
        <end position="102"/>
    </location>
</feature>
<evidence type="ECO:0000259" key="14">
    <source>
        <dbReference type="PROSITE" id="PS50026"/>
    </source>
</evidence>
<evidence type="ECO:0000256" key="4">
    <source>
        <dbReference type="ARBA" id="ARBA00022729"/>
    </source>
</evidence>
<reference evidence="16" key="1">
    <citation type="journal article" date="2022" name="bioRxiv">
        <title>Sequencing and chromosome-scale assembly of the giantPleurodeles waltlgenome.</title>
        <authorList>
            <person name="Brown T."/>
            <person name="Elewa A."/>
            <person name="Iarovenko S."/>
            <person name="Subramanian E."/>
            <person name="Araus A.J."/>
            <person name="Petzold A."/>
            <person name="Susuki M."/>
            <person name="Suzuki K.-i.T."/>
            <person name="Hayashi T."/>
            <person name="Toyoda A."/>
            <person name="Oliveira C."/>
            <person name="Osipova E."/>
            <person name="Leigh N.D."/>
            <person name="Simon A."/>
            <person name="Yun M.H."/>
        </authorList>
    </citation>
    <scope>NUCLEOTIDE SEQUENCE</scope>
    <source>
        <strain evidence="16">20211129_DDA</strain>
        <tissue evidence="16">Liver</tissue>
    </source>
</reference>
<keyword evidence="6" id="KW-0106">Calcium</keyword>
<comment type="subcellular location">
    <subcellularLocation>
        <location evidence="1">Secreted</location>
    </subcellularLocation>
</comment>
<dbReference type="EMBL" id="JANPWB010000010">
    <property type="protein sequence ID" value="KAJ1134660.1"/>
    <property type="molecule type" value="Genomic_DNA"/>
</dbReference>
<dbReference type="PROSITE" id="PS01186">
    <property type="entry name" value="EGF_2"/>
    <property type="match status" value="2"/>
</dbReference>
<dbReference type="GO" id="GO:0005102">
    <property type="term" value="F:signaling receptor binding"/>
    <property type="evidence" value="ECO:0007669"/>
    <property type="project" value="TreeGrafter"/>
</dbReference>
<dbReference type="PANTHER" id="PTHR14949">
    <property type="entry name" value="EGF-LIKE-DOMAIN, MULTIPLE 7, 8"/>
    <property type="match status" value="1"/>
</dbReference>
<evidence type="ECO:0000259" key="15">
    <source>
        <dbReference type="PROSITE" id="PS51041"/>
    </source>
</evidence>
<dbReference type="GO" id="GO:0009986">
    <property type="term" value="C:cell surface"/>
    <property type="evidence" value="ECO:0007669"/>
    <property type="project" value="TreeGrafter"/>
</dbReference>
<dbReference type="InterPro" id="IPR049883">
    <property type="entry name" value="NOTCH1_EGF-like"/>
</dbReference>
<dbReference type="PROSITE" id="PS51041">
    <property type="entry name" value="EMI"/>
    <property type="match status" value="1"/>
</dbReference>
<dbReference type="InterPro" id="IPR000152">
    <property type="entry name" value="EGF-type_Asp/Asn_hydroxyl_site"/>
</dbReference>
<feature type="disulfide bond" evidence="11">
    <location>
        <begin position="123"/>
        <end position="132"/>
    </location>
</feature>
<keyword evidence="3 11" id="KW-0245">EGF-like domain</keyword>
<keyword evidence="8 11" id="KW-1015">Disulfide bond</keyword>
<keyword evidence="5" id="KW-0677">Repeat</keyword>
<dbReference type="GO" id="GO:0005509">
    <property type="term" value="F:calcium ion binding"/>
    <property type="evidence" value="ECO:0007669"/>
    <property type="project" value="InterPro"/>
</dbReference>
<dbReference type="InterPro" id="IPR013111">
    <property type="entry name" value="EGF_extracell"/>
</dbReference>
<evidence type="ECO:0000256" key="9">
    <source>
        <dbReference type="ARBA" id="ARBA00023180"/>
    </source>
</evidence>
<accession>A0AAV7Q942</accession>
<feature type="domain" description="EGF-like" evidence="14">
    <location>
        <begin position="101"/>
        <end position="133"/>
    </location>
</feature>
<evidence type="ECO:0000256" key="1">
    <source>
        <dbReference type="ARBA" id="ARBA00004613"/>
    </source>
</evidence>
<feature type="signal peptide" evidence="13">
    <location>
        <begin position="1"/>
        <end position="15"/>
    </location>
</feature>
<gene>
    <name evidence="16" type="ORF">NDU88_001111</name>
</gene>
<dbReference type="SMART" id="SM00179">
    <property type="entry name" value="EGF_CA"/>
    <property type="match status" value="1"/>
</dbReference>
<sequence>MGLTLLLCVLSLGLGVPGQIIKEGRGVCYKQTHKVPLIYNESFIQHVYHPYLATCEGHRICSMYRTTYKVSFRQVKKEVLQTSYICCPGWQKKHPSATSCDEAVCRKPCQNGGTCTRPNVCECRPGWGGKYCHVDVDECRTRVPFCAHHCVNTVGSYKCECQAGFSLGSDGKSCDKLPPTTFPLLLPASEAWDATSERLSNEVQELRSKVKTLEERIEWTVSTFQKLVPMKLEDLKVEHVVELWARLQQLDQVESLSDQLMYMEEKMGTCACKDNETGLKVDLNNR</sequence>
<dbReference type="AlphaFoldDB" id="A0AAV7Q942"/>
<evidence type="ECO:0000256" key="2">
    <source>
        <dbReference type="ARBA" id="ARBA00022525"/>
    </source>
</evidence>
<dbReference type="Pfam" id="PF07546">
    <property type="entry name" value="EMI"/>
    <property type="match status" value="1"/>
</dbReference>
<dbReference type="SMART" id="SM00181">
    <property type="entry name" value="EGF"/>
    <property type="match status" value="2"/>
</dbReference>
<dbReference type="Pfam" id="PF07974">
    <property type="entry name" value="EGF_2"/>
    <property type="match status" value="1"/>
</dbReference>
<keyword evidence="4 13" id="KW-0732">Signal</keyword>
<evidence type="ECO:0000313" key="17">
    <source>
        <dbReference type="Proteomes" id="UP001066276"/>
    </source>
</evidence>
<keyword evidence="9" id="KW-0325">Glycoprotein</keyword>
<evidence type="ECO:0000256" key="12">
    <source>
        <dbReference type="SAM" id="Coils"/>
    </source>
</evidence>
<dbReference type="SUPFAM" id="SSF57184">
    <property type="entry name" value="Growth factor receptor domain"/>
    <property type="match status" value="1"/>
</dbReference>
<evidence type="ECO:0000313" key="16">
    <source>
        <dbReference type="EMBL" id="KAJ1134660.1"/>
    </source>
</evidence>
<comment type="caution">
    <text evidence="11">Lacks conserved residue(s) required for the propagation of feature annotation.</text>
</comment>
<feature type="coiled-coil region" evidence="12">
    <location>
        <begin position="189"/>
        <end position="216"/>
    </location>
</feature>
<keyword evidence="7 12" id="KW-0175">Coiled coil</keyword>
<feature type="domain" description="EGF-like" evidence="14">
    <location>
        <begin position="135"/>
        <end position="175"/>
    </location>
</feature>
<dbReference type="SUPFAM" id="SSF57196">
    <property type="entry name" value="EGF/Laminin"/>
    <property type="match status" value="1"/>
</dbReference>
<dbReference type="GO" id="GO:0005576">
    <property type="term" value="C:extracellular region"/>
    <property type="evidence" value="ECO:0007669"/>
    <property type="project" value="UniProtKB-SubCell"/>
</dbReference>
<evidence type="ECO:0000256" key="11">
    <source>
        <dbReference type="PROSITE-ProRule" id="PRU00076"/>
    </source>
</evidence>
<evidence type="ECO:0000256" key="7">
    <source>
        <dbReference type="ARBA" id="ARBA00023054"/>
    </source>
</evidence>
<feature type="disulfide bond" evidence="11">
    <location>
        <begin position="105"/>
        <end position="115"/>
    </location>
</feature>
<name>A0AAV7Q942_PLEWA</name>
<dbReference type="Pfam" id="PF07645">
    <property type="entry name" value="EGF_CA"/>
    <property type="match status" value="1"/>
</dbReference>
<proteinExistence type="predicted"/>
<feature type="chain" id="PRO_5043485086" description="Epidermal growth factor-like protein 8" evidence="13">
    <location>
        <begin position="16"/>
        <end position="286"/>
    </location>
</feature>
<keyword evidence="17" id="KW-1185">Reference proteome</keyword>
<evidence type="ECO:0000256" key="13">
    <source>
        <dbReference type="SAM" id="SignalP"/>
    </source>
</evidence>
<dbReference type="PANTHER" id="PTHR14949:SF56">
    <property type="entry name" value="EGF-LIKE-DOMAIN, MULTIPLE 7"/>
    <property type="match status" value="1"/>
</dbReference>
<comment type="caution">
    <text evidence="16">The sequence shown here is derived from an EMBL/GenBank/DDBJ whole genome shotgun (WGS) entry which is preliminary data.</text>
</comment>
<dbReference type="FunFam" id="2.10.25.10:FF:000010">
    <property type="entry name" value="Pro-epidermal growth factor"/>
    <property type="match status" value="1"/>
</dbReference>
<dbReference type="InterPro" id="IPR018097">
    <property type="entry name" value="EGF_Ca-bd_CS"/>
</dbReference>
<dbReference type="InterPro" id="IPR009030">
    <property type="entry name" value="Growth_fac_rcpt_cys_sf"/>
</dbReference>
<protein>
    <recommendedName>
        <fullName evidence="10">Epidermal growth factor-like protein 8</fullName>
    </recommendedName>
</protein>
<dbReference type="InterPro" id="IPR011489">
    <property type="entry name" value="EMI_domain"/>
</dbReference>
<evidence type="ECO:0000256" key="10">
    <source>
        <dbReference type="ARBA" id="ARBA00068658"/>
    </source>
</evidence>
<evidence type="ECO:0000256" key="5">
    <source>
        <dbReference type="ARBA" id="ARBA00022737"/>
    </source>
</evidence>
<dbReference type="PROSITE" id="PS50026">
    <property type="entry name" value="EGF_3"/>
    <property type="match status" value="2"/>
</dbReference>
<dbReference type="PROSITE" id="PS01187">
    <property type="entry name" value="EGF_CA"/>
    <property type="match status" value="1"/>
</dbReference>
<dbReference type="InterPro" id="IPR050969">
    <property type="entry name" value="Dev_Signal_Modulators"/>
</dbReference>
<evidence type="ECO:0000256" key="3">
    <source>
        <dbReference type="ARBA" id="ARBA00022536"/>
    </source>
</evidence>
<dbReference type="InterPro" id="IPR000742">
    <property type="entry name" value="EGF"/>
</dbReference>
<evidence type="ECO:0000256" key="8">
    <source>
        <dbReference type="ARBA" id="ARBA00023157"/>
    </source>
</evidence>
<dbReference type="PROSITE" id="PS00010">
    <property type="entry name" value="ASX_HYDROXYL"/>
    <property type="match status" value="1"/>
</dbReference>